<comment type="caution">
    <text evidence="2">The sequence shown here is derived from an EMBL/GenBank/DDBJ whole genome shotgun (WGS) entry which is preliminary data.</text>
</comment>
<keyword evidence="1" id="KW-0472">Membrane</keyword>
<dbReference type="EMBL" id="BTFZ01000002">
    <property type="protein sequence ID" value="GMM34238.1"/>
    <property type="molecule type" value="Genomic_DNA"/>
</dbReference>
<reference evidence="2 3" key="1">
    <citation type="journal article" date="2023" name="Elife">
        <title>Identification of key yeast species and microbe-microbe interactions impacting larval growth of Drosophila in the wild.</title>
        <authorList>
            <person name="Mure A."/>
            <person name="Sugiura Y."/>
            <person name="Maeda R."/>
            <person name="Honda K."/>
            <person name="Sakurai N."/>
            <person name="Takahashi Y."/>
            <person name="Watada M."/>
            <person name="Katoh T."/>
            <person name="Gotoh A."/>
            <person name="Gotoh Y."/>
            <person name="Taniguchi I."/>
            <person name="Nakamura K."/>
            <person name="Hayashi T."/>
            <person name="Katayama T."/>
            <person name="Uemura T."/>
            <person name="Hattori Y."/>
        </authorList>
    </citation>
    <scope>NUCLEOTIDE SEQUENCE [LARGE SCALE GENOMIC DNA]</scope>
    <source>
        <strain evidence="2 3">SC-9</strain>
    </source>
</reference>
<dbReference type="GeneID" id="90072217"/>
<feature type="transmembrane region" description="Helical" evidence="1">
    <location>
        <begin position="191"/>
        <end position="211"/>
    </location>
</feature>
<keyword evidence="3" id="KW-1185">Reference proteome</keyword>
<keyword evidence="1" id="KW-1133">Transmembrane helix</keyword>
<keyword evidence="1" id="KW-0812">Transmembrane</keyword>
<feature type="transmembrane region" description="Helical" evidence="1">
    <location>
        <begin position="254"/>
        <end position="274"/>
    </location>
</feature>
<feature type="transmembrane region" description="Helical" evidence="1">
    <location>
        <begin position="232"/>
        <end position="248"/>
    </location>
</feature>
<proteinExistence type="predicted"/>
<gene>
    <name evidence="2" type="ORF">DASC09_015630</name>
</gene>
<feature type="transmembrane region" description="Helical" evidence="1">
    <location>
        <begin position="12"/>
        <end position="31"/>
    </location>
</feature>
<accession>A0AAV5QHI9</accession>
<protein>
    <submittedName>
        <fullName evidence="2">Uncharacterized protein</fullName>
    </submittedName>
</protein>
<name>A0AAV5QHI9_9ASCO</name>
<evidence type="ECO:0000313" key="2">
    <source>
        <dbReference type="EMBL" id="GMM34238.1"/>
    </source>
</evidence>
<dbReference type="AlphaFoldDB" id="A0AAV5QHI9"/>
<evidence type="ECO:0000256" key="1">
    <source>
        <dbReference type="SAM" id="Phobius"/>
    </source>
</evidence>
<dbReference type="RefSeq" id="XP_064851238.1">
    <property type="nucleotide sequence ID" value="XM_064995166.1"/>
</dbReference>
<feature type="transmembrane region" description="Helical" evidence="1">
    <location>
        <begin position="81"/>
        <end position="107"/>
    </location>
</feature>
<evidence type="ECO:0000313" key="3">
    <source>
        <dbReference type="Proteomes" id="UP001360560"/>
    </source>
</evidence>
<sequence length="294" mass="34147">MTDPETGNSYDWFTFYLRTTYVCIIVTLWAMDQPKQSYKLITKKLDLSTDNFEVNKYFMKVHGFMMLSTVVFFFINIRTNYITHIVFPLEVVLFAVLIIANVTIYYWNFIRKKPALTNNTDQENQLSGVEIQSQIDDDNNKKTIKIILWIITLVTIGKIIVSPSYIFYANPGIIDGNPETYLFLDNINNELLLYLLVLILFSQLLTNQEFFPLSTSFSFNSFDELVGNFKNTFKIYVLNVIFLTFIASKTKSNFLFIVYLLCFATSTLNNHLAYKMLKQGPVYSAVNLDIENSE</sequence>
<feature type="transmembrane region" description="Helical" evidence="1">
    <location>
        <begin position="57"/>
        <end position="75"/>
    </location>
</feature>
<dbReference type="Proteomes" id="UP001360560">
    <property type="component" value="Unassembled WGS sequence"/>
</dbReference>
<organism evidence="2 3">
    <name type="scientific">Saccharomycopsis crataegensis</name>
    <dbReference type="NCBI Taxonomy" id="43959"/>
    <lineage>
        <taxon>Eukaryota</taxon>
        <taxon>Fungi</taxon>
        <taxon>Dikarya</taxon>
        <taxon>Ascomycota</taxon>
        <taxon>Saccharomycotina</taxon>
        <taxon>Saccharomycetes</taxon>
        <taxon>Saccharomycopsidaceae</taxon>
        <taxon>Saccharomycopsis</taxon>
    </lineage>
</organism>
<feature type="transmembrane region" description="Helical" evidence="1">
    <location>
        <begin position="146"/>
        <end position="168"/>
    </location>
</feature>